<evidence type="ECO:0000256" key="1">
    <source>
        <dbReference type="ARBA" id="ARBA00023235"/>
    </source>
</evidence>
<organism evidence="2 3">
    <name type="scientific">Parasedimentitalea maritima</name>
    <dbReference type="NCBI Taxonomy" id="2578117"/>
    <lineage>
        <taxon>Bacteria</taxon>
        <taxon>Pseudomonadati</taxon>
        <taxon>Pseudomonadota</taxon>
        <taxon>Alphaproteobacteria</taxon>
        <taxon>Rhodobacterales</taxon>
        <taxon>Paracoccaceae</taxon>
        <taxon>Parasedimentitalea</taxon>
    </lineage>
</organism>
<dbReference type="InterPro" id="IPR015942">
    <property type="entry name" value="Asp/Glu/hydantoin_racemase"/>
</dbReference>
<dbReference type="PANTHER" id="PTHR21198">
    <property type="entry name" value="GLUTAMATE RACEMASE"/>
    <property type="match status" value="1"/>
</dbReference>
<evidence type="ECO:0000313" key="3">
    <source>
        <dbReference type="Proteomes" id="UP000441586"/>
    </source>
</evidence>
<comment type="caution">
    <text evidence="2">The sequence shown here is derived from an EMBL/GenBank/DDBJ whole genome shotgun (WGS) entry which is preliminary data.</text>
</comment>
<sequence length="261" mass="27406">MKKIGILGGVGWASTVDYYRAIAKGSGAFFEAQGARSPLPVPPITIESVTQAHTRSLRGTPGDEASWAAFDAVFRAAMLTLENAGCDFALMASNTPHTRLHAIRRGVNIPIVSILDEAAKATAATGATSALVLGTAVTMQATNYAESLASHDITSNDRLADPEIAEMQAMIDDDFYSGGSDKARDRLLAFCKRHATPDTAILLACTELPLAFPDHIDDVSFRAEGFLFVNPSAAHVAAALNLALSDEKAATASGRTTGESP</sequence>
<dbReference type="AlphaFoldDB" id="A0A6A4RI80"/>
<dbReference type="Pfam" id="PF01177">
    <property type="entry name" value="Asp_Glu_race"/>
    <property type="match status" value="1"/>
</dbReference>
<dbReference type="PANTHER" id="PTHR21198:SF7">
    <property type="entry name" value="ASPARTATE-GLUTAMATE RACEMASE FAMILY"/>
    <property type="match status" value="1"/>
</dbReference>
<dbReference type="SUPFAM" id="SSF53681">
    <property type="entry name" value="Aspartate/glutamate racemase"/>
    <property type="match status" value="2"/>
</dbReference>
<reference evidence="2 3" key="1">
    <citation type="submission" date="2019-12" db="EMBL/GenBank/DDBJ databases">
        <authorList>
            <person name="Zhang Y.-J."/>
        </authorList>
    </citation>
    <scope>NUCLEOTIDE SEQUENCE [LARGE SCALE GENOMIC DNA]</scope>
    <source>
        <strain evidence="2 3">H18S-6</strain>
    </source>
</reference>
<gene>
    <name evidence="2" type="ORF">GP644_14520</name>
</gene>
<dbReference type="Proteomes" id="UP000441586">
    <property type="component" value="Unassembled WGS sequence"/>
</dbReference>
<proteinExistence type="predicted"/>
<keyword evidence="1" id="KW-0413">Isomerase</keyword>
<dbReference type="RefSeq" id="WP_158980142.1">
    <property type="nucleotide sequence ID" value="NZ_WSFO01000008.1"/>
</dbReference>
<dbReference type="GO" id="GO:0047661">
    <property type="term" value="F:amino-acid racemase activity"/>
    <property type="evidence" value="ECO:0007669"/>
    <property type="project" value="InterPro"/>
</dbReference>
<dbReference type="EMBL" id="WSFO01000008">
    <property type="protein sequence ID" value="KAE9628975.1"/>
    <property type="molecule type" value="Genomic_DNA"/>
</dbReference>
<dbReference type="InterPro" id="IPR001920">
    <property type="entry name" value="Asp/Glu_race"/>
</dbReference>
<dbReference type="Gene3D" id="3.40.50.1860">
    <property type="match status" value="2"/>
</dbReference>
<evidence type="ECO:0000313" key="2">
    <source>
        <dbReference type="EMBL" id="KAE9628975.1"/>
    </source>
</evidence>
<protein>
    <submittedName>
        <fullName evidence="2">Asp/Glu racemase</fullName>
    </submittedName>
</protein>
<accession>A0A6A4RI80</accession>
<name>A0A6A4RI80_9RHOB</name>